<proteinExistence type="predicted"/>
<reference evidence="1 2" key="1">
    <citation type="submission" date="2019-10" db="EMBL/GenBank/DDBJ databases">
        <title>Dictyobacter vulcani sp. nov., within the class Ktedonobacteria, isolated from soil of volcanic Mt. Zao.</title>
        <authorList>
            <person name="Zheng Y."/>
            <person name="Wang C.M."/>
            <person name="Sakai Y."/>
            <person name="Abe K."/>
            <person name="Yokota A."/>
            <person name="Yabe S."/>
        </authorList>
    </citation>
    <scope>NUCLEOTIDE SEQUENCE [LARGE SCALE GENOMIC DNA]</scope>
    <source>
        <strain evidence="1 2">W12</strain>
    </source>
</reference>
<organism evidence="1 2">
    <name type="scientific">Dictyobacter vulcani</name>
    <dbReference type="NCBI Taxonomy" id="2607529"/>
    <lineage>
        <taxon>Bacteria</taxon>
        <taxon>Bacillati</taxon>
        <taxon>Chloroflexota</taxon>
        <taxon>Ktedonobacteria</taxon>
        <taxon>Ktedonobacterales</taxon>
        <taxon>Dictyobacteraceae</taxon>
        <taxon>Dictyobacter</taxon>
    </lineage>
</organism>
<gene>
    <name evidence="1" type="ORF">KDW_24730</name>
</gene>
<protein>
    <submittedName>
        <fullName evidence="1">Uncharacterized protein</fullName>
    </submittedName>
</protein>
<dbReference type="Proteomes" id="UP000326912">
    <property type="component" value="Unassembled WGS sequence"/>
</dbReference>
<dbReference type="EMBL" id="BKZW01000001">
    <property type="protein sequence ID" value="GER88311.1"/>
    <property type="molecule type" value="Genomic_DNA"/>
</dbReference>
<keyword evidence="2" id="KW-1185">Reference proteome</keyword>
<dbReference type="AlphaFoldDB" id="A0A5J4KPL7"/>
<comment type="caution">
    <text evidence="1">The sequence shown here is derived from an EMBL/GenBank/DDBJ whole genome shotgun (WGS) entry which is preliminary data.</text>
</comment>
<dbReference type="RefSeq" id="WP_151756229.1">
    <property type="nucleotide sequence ID" value="NZ_BKZW01000001.1"/>
</dbReference>
<accession>A0A5J4KPL7</accession>
<sequence>MPFSTPEAITVHIASQRELRNILKHCITVLSAAPNQLQAVMQELQEVGADDLVQLLAEELDFSFASPINPHLSQHKDHAHKKLRHCLQQQSSNLTVTVALRLTMYTTKHSSEKNIHEVDIQTLAQNDLANSDVRKGLQELTTDGLLDWHGEEKVQLTSAQLKRLSRFYKEE</sequence>
<evidence type="ECO:0000313" key="1">
    <source>
        <dbReference type="EMBL" id="GER88311.1"/>
    </source>
</evidence>
<name>A0A5J4KPL7_9CHLR</name>
<evidence type="ECO:0000313" key="2">
    <source>
        <dbReference type="Proteomes" id="UP000326912"/>
    </source>
</evidence>